<keyword evidence="6" id="KW-1185">Reference proteome</keyword>
<comment type="caution">
    <text evidence="5">The sequence shown here is derived from an EMBL/GenBank/DDBJ whole genome shotgun (WGS) entry which is preliminary data.</text>
</comment>
<dbReference type="PANTHER" id="PTHR12875">
    <property type="entry name" value="GOLGI TO ER TRAFFIC PROTEIN 4 HOMOLOG"/>
    <property type="match status" value="1"/>
</dbReference>
<dbReference type="PANTHER" id="PTHR12875:SF0">
    <property type="entry name" value="GOLGI TO ER TRAFFIC PROTEIN 4 HOMOLOG"/>
    <property type="match status" value="1"/>
</dbReference>
<reference evidence="5" key="1">
    <citation type="submission" date="2021-10" db="EMBL/GenBank/DDBJ databases">
        <title>Tropical sea cucumber genome reveals ecological adaptation and Cuvierian tubules defense mechanism.</title>
        <authorList>
            <person name="Chen T."/>
        </authorList>
    </citation>
    <scope>NUCLEOTIDE SEQUENCE</scope>
    <source>
        <strain evidence="5">Nanhai2018</strain>
        <tissue evidence="5">Muscle</tissue>
    </source>
</reference>
<dbReference type="OrthoDB" id="10252405at2759"/>
<proteinExistence type="inferred from homology"/>
<name>A0A9Q1C2C1_HOLLE</name>
<evidence type="ECO:0000256" key="3">
    <source>
        <dbReference type="ARBA" id="ARBA00022448"/>
    </source>
</evidence>
<keyword evidence="4" id="KW-0963">Cytoplasm</keyword>
<dbReference type="InterPro" id="IPR011990">
    <property type="entry name" value="TPR-like_helical_dom_sf"/>
</dbReference>
<keyword evidence="3" id="KW-0813">Transport</keyword>
<gene>
    <name evidence="5" type="ORF">HOLleu_17569</name>
</gene>
<accession>A0A9Q1C2C1</accession>
<dbReference type="AlphaFoldDB" id="A0A9Q1C2C1"/>
<evidence type="ECO:0000313" key="6">
    <source>
        <dbReference type="Proteomes" id="UP001152320"/>
    </source>
</evidence>
<protein>
    <submittedName>
        <fullName evidence="5">Golgi to ER traffic protein 4-like</fullName>
    </submittedName>
</protein>
<evidence type="ECO:0000256" key="2">
    <source>
        <dbReference type="ARBA" id="ARBA00005351"/>
    </source>
</evidence>
<dbReference type="Gene3D" id="1.25.40.10">
    <property type="entry name" value="Tetratricopeptide repeat domain"/>
    <property type="match status" value="1"/>
</dbReference>
<dbReference type="GO" id="GO:0071818">
    <property type="term" value="C:BAT3 complex"/>
    <property type="evidence" value="ECO:0007669"/>
    <property type="project" value="TreeGrafter"/>
</dbReference>
<dbReference type="InterPro" id="IPR007317">
    <property type="entry name" value="GET4"/>
</dbReference>
<dbReference type="GO" id="GO:0045048">
    <property type="term" value="P:protein insertion into ER membrane"/>
    <property type="evidence" value="ECO:0007669"/>
    <property type="project" value="InterPro"/>
</dbReference>
<comment type="subcellular location">
    <subcellularLocation>
        <location evidence="1">Cytoplasm</location>
        <location evidence="1">Cytosol</location>
    </subcellularLocation>
</comment>
<evidence type="ECO:0000256" key="4">
    <source>
        <dbReference type="ARBA" id="ARBA00022490"/>
    </source>
</evidence>
<sequence>MMATKRGGTGRVLQKLRQSVEEGKYYEAHQMYRTLYFRYMAQNKHAEAIELLYSGATLLLEHKQYGSGADLSLLLVEVFQTSKATVDDDNIAKVSKLFQLIKRDLPERHAFLAASLRWTQSMKPSGKHVSELHRQIGITLWQEKNFTGARHHFLRSDDGESCGAMLVECHSQQGLASEVDLFVAQTVLQFLCFNNKTTASVTFHAYTTNHPAIMSGPPFVLPLLNFLWLLLIAVDSGKLTVFTVLCEVYHPTLKRDPSYNVLLDKIGQVFFGVTPPPEANGPPGMLGTLMRSLLGGDEDDTNAAEEVPLQAEEVD</sequence>
<organism evidence="5 6">
    <name type="scientific">Holothuria leucospilota</name>
    <name type="common">Black long sea cucumber</name>
    <name type="synonym">Mertensiothuria leucospilota</name>
    <dbReference type="NCBI Taxonomy" id="206669"/>
    <lineage>
        <taxon>Eukaryota</taxon>
        <taxon>Metazoa</taxon>
        <taxon>Echinodermata</taxon>
        <taxon>Eleutherozoa</taxon>
        <taxon>Echinozoa</taxon>
        <taxon>Holothuroidea</taxon>
        <taxon>Aspidochirotacea</taxon>
        <taxon>Aspidochirotida</taxon>
        <taxon>Holothuriidae</taxon>
        <taxon>Holothuria</taxon>
    </lineage>
</organism>
<dbReference type="FunFam" id="1.25.40.10:FF:000060">
    <property type="entry name" value="Golgi to ER traffic protein 4 homolog"/>
    <property type="match status" value="1"/>
</dbReference>
<dbReference type="EMBL" id="JAIZAY010000008">
    <property type="protein sequence ID" value="KAJ8036905.1"/>
    <property type="molecule type" value="Genomic_DNA"/>
</dbReference>
<comment type="similarity">
    <text evidence="2">Belongs to the GET4 family.</text>
</comment>
<dbReference type="Pfam" id="PF04190">
    <property type="entry name" value="GET4"/>
    <property type="match status" value="1"/>
</dbReference>
<dbReference type="Proteomes" id="UP001152320">
    <property type="component" value="Chromosome 8"/>
</dbReference>
<evidence type="ECO:0000256" key="1">
    <source>
        <dbReference type="ARBA" id="ARBA00004514"/>
    </source>
</evidence>
<evidence type="ECO:0000313" key="5">
    <source>
        <dbReference type="EMBL" id="KAJ8036905.1"/>
    </source>
</evidence>